<dbReference type="Proteomes" id="UP000218334">
    <property type="component" value="Unassembled WGS sequence"/>
</dbReference>
<keyword evidence="2" id="KW-1185">Reference proteome</keyword>
<evidence type="ECO:0000313" key="2">
    <source>
        <dbReference type="Proteomes" id="UP000218334"/>
    </source>
</evidence>
<proteinExistence type="predicted"/>
<reference evidence="2" key="1">
    <citation type="journal article" date="2017" name="Nat. Ecol. Evol.">
        <title>Genome expansion and lineage-specific genetic innovations in the forest pathogenic fungi Armillaria.</title>
        <authorList>
            <person name="Sipos G."/>
            <person name="Prasanna A.N."/>
            <person name="Walter M.C."/>
            <person name="O'Connor E."/>
            <person name="Balint B."/>
            <person name="Krizsan K."/>
            <person name="Kiss B."/>
            <person name="Hess J."/>
            <person name="Varga T."/>
            <person name="Slot J."/>
            <person name="Riley R."/>
            <person name="Boka B."/>
            <person name="Rigling D."/>
            <person name="Barry K."/>
            <person name="Lee J."/>
            <person name="Mihaltcheva S."/>
            <person name="LaButti K."/>
            <person name="Lipzen A."/>
            <person name="Waldron R."/>
            <person name="Moloney N.M."/>
            <person name="Sperisen C."/>
            <person name="Kredics L."/>
            <person name="Vagvoelgyi C."/>
            <person name="Patrignani A."/>
            <person name="Fitzpatrick D."/>
            <person name="Nagy I."/>
            <person name="Doyle S."/>
            <person name="Anderson J.B."/>
            <person name="Grigoriev I.V."/>
            <person name="Gueldener U."/>
            <person name="Muensterkoetter M."/>
            <person name="Nagy L.G."/>
        </authorList>
    </citation>
    <scope>NUCLEOTIDE SEQUENCE [LARGE SCALE GENOMIC DNA]</scope>
    <source>
        <strain evidence="2">28-4</strain>
    </source>
</reference>
<accession>A0A2H3B5A1</accession>
<name>A0A2H3B5A1_9AGAR</name>
<protein>
    <submittedName>
        <fullName evidence="1">Uncharacterized protein</fullName>
    </submittedName>
</protein>
<sequence length="190" mass="21194">MHLRMCIHQSRGHCGRHTASPVSSERPRRNEMAPAITSDIQICGGNSKVQTLTVHLHTWWTAATSLNFLDLRLGSFLRISLSSQCTLKDTAKRCLISRNIPADRVLGAPLQVSYTCSFYAQLAAQRYNIPFMQMTHVDRNCGMLIMSSSKWAKYLVFTASDHDFLGSGLDGVKPTPWLAGLHHLQNTPAQ</sequence>
<dbReference type="AlphaFoldDB" id="A0A2H3B5A1"/>
<gene>
    <name evidence="1" type="ORF">ARMSODRAFT_454165</name>
</gene>
<evidence type="ECO:0000313" key="1">
    <source>
        <dbReference type="EMBL" id="PBK64870.1"/>
    </source>
</evidence>
<organism evidence="1 2">
    <name type="scientific">Armillaria solidipes</name>
    <dbReference type="NCBI Taxonomy" id="1076256"/>
    <lineage>
        <taxon>Eukaryota</taxon>
        <taxon>Fungi</taxon>
        <taxon>Dikarya</taxon>
        <taxon>Basidiomycota</taxon>
        <taxon>Agaricomycotina</taxon>
        <taxon>Agaricomycetes</taxon>
        <taxon>Agaricomycetidae</taxon>
        <taxon>Agaricales</taxon>
        <taxon>Marasmiineae</taxon>
        <taxon>Physalacriaceae</taxon>
        <taxon>Armillaria</taxon>
    </lineage>
</organism>
<dbReference type="EMBL" id="KZ293449">
    <property type="protein sequence ID" value="PBK64870.1"/>
    <property type="molecule type" value="Genomic_DNA"/>
</dbReference>